<reference evidence="3" key="1">
    <citation type="journal article" date="2019" name="Int. J. Syst. Evol. Microbiol.">
        <title>The Global Catalogue of Microorganisms (GCM) 10K type strain sequencing project: providing services to taxonomists for standard genome sequencing and annotation.</title>
        <authorList>
            <consortium name="The Broad Institute Genomics Platform"/>
            <consortium name="The Broad Institute Genome Sequencing Center for Infectious Disease"/>
            <person name="Wu L."/>
            <person name="Ma J."/>
        </authorList>
    </citation>
    <scope>NUCLEOTIDE SEQUENCE [LARGE SCALE GENOMIC DNA]</scope>
    <source>
        <strain evidence="3">JCM 18956</strain>
    </source>
</reference>
<dbReference type="InterPro" id="IPR012902">
    <property type="entry name" value="N_methyl_site"/>
</dbReference>
<dbReference type="PROSITE" id="PS00409">
    <property type="entry name" value="PROKAR_NTER_METHYL"/>
    <property type="match status" value="1"/>
</dbReference>
<keyword evidence="1" id="KW-0472">Membrane</keyword>
<keyword evidence="3" id="KW-1185">Reference proteome</keyword>
<dbReference type="EMBL" id="BAABLM010000003">
    <property type="protein sequence ID" value="GAA4674104.1"/>
    <property type="molecule type" value="Genomic_DNA"/>
</dbReference>
<gene>
    <name evidence="2" type="ORF">GCM10025780_18200</name>
</gene>
<sequence length="238" mass="24631">MRALRSRIDRITLSGPRDRGVSLVELLIAMTIFGFLLAMTVGFFVSASRASSTNRTVDSTNRIATNGMDELTRVIRSATTNPVKGQLVNDPEFIASGTASTAGANGMTLYSAINLSSTAAQFVKVQFSFVGTNLVESTWQPIVSSDGYFTYATAATSTRILASPVVLPAAGGPQLFTYLDGTGATIALTSGSVPAANIGTIAAVQISLQIGASSGTSQSTLLTNSVGLPNINVARNPS</sequence>
<keyword evidence="1" id="KW-0812">Transmembrane</keyword>
<dbReference type="NCBIfam" id="TIGR02532">
    <property type="entry name" value="IV_pilin_GFxxxE"/>
    <property type="match status" value="1"/>
</dbReference>
<keyword evidence="1" id="KW-1133">Transmembrane helix</keyword>
<evidence type="ECO:0000256" key="1">
    <source>
        <dbReference type="SAM" id="Phobius"/>
    </source>
</evidence>
<dbReference type="RefSeq" id="WP_345375908.1">
    <property type="nucleotide sequence ID" value="NZ_BAABLM010000003.1"/>
</dbReference>
<name>A0ABP8VYH9_9MICO</name>
<dbReference type="Proteomes" id="UP001501295">
    <property type="component" value="Unassembled WGS sequence"/>
</dbReference>
<proteinExistence type="predicted"/>
<dbReference type="Pfam" id="PF07963">
    <property type="entry name" value="N_methyl"/>
    <property type="match status" value="1"/>
</dbReference>
<evidence type="ECO:0000313" key="2">
    <source>
        <dbReference type="EMBL" id="GAA4674104.1"/>
    </source>
</evidence>
<organism evidence="2 3">
    <name type="scientific">Frondihabitans cladoniiphilus</name>
    <dbReference type="NCBI Taxonomy" id="715785"/>
    <lineage>
        <taxon>Bacteria</taxon>
        <taxon>Bacillati</taxon>
        <taxon>Actinomycetota</taxon>
        <taxon>Actinomycetes</taxon>
        <taxon>Micrococcales</taxon>
        <taxon>Microbacteriaceae</taxon>
        <taxon>Frondihabitans</taxon>
    </lineage>
</organism>
<accession>A0ABP8VYH9</accession>
<comment type="caution">
    <text evidence="2">The sequence shown here is derived from an EMBL/GenBank/DDBJ whole genome shotgun (WGS) entry which is preliminary data.</text>
</comment>
<evidence type="ECO:0008006" key="4">
    <source>
        <dbReference type="Google" id="ProtNLM"/>
    </source>
</evidence>
<protein>
    <recommendedName>
        <fullName evidence="4">Prepilin-type N-terminal cleavage/methylation domain-containing protein</fullName>
    </recommendedName>
</protein>
<evidence type="ECO:0000313" key="3">
    <source>
        <dbReference type="Proteomes" id="UP001501295"/>
    </source>
</evidence>
<feature type="transmembrane region" description="Helical" evidence="1">
    <location>
        <begin position="21"/>
        <end position="45"/>
    </location>
</feature>